<reference evidence="4 5" key="1">
    <citation type="journal article" date="2020" name="IScience">
        <title>Genome Sequencing of the Endangered Kingdonia uniflora (Circaeasteraceae, Ranunculales) Reveals Potential Mechanisms of Evolutionary Specialization.</title>
        <authorList>
            <person name="Sun Y."/>
            <person name="Deng T."/>
            <person name="Zhang A."/>
            <person name="Moore M.J."/>
            <person name="Landis J.B."/>
            <person name="Lin N."/>
            <person name="Zhang H."/>
            <person name="Zhang X."/>
            <person name="Huang J."/>
            <person name="Zhang X."/>
            <person name="Sun H."/>
            <person name="Wang H."/>
        </authorList>
    </citation>
    <scope>NUCLEOTIDE SEQUENCE [LARGE SCALE GENOMIC DNA]</scope>
    <source>
        <strain evidence="4">TB1705</strain>
        <tissue evidence="4">Leaf</tissue>
    </source>
</reference>
<dbReference type="NCBIfam" id="TIGR00756">
    <property type="entry name" value="PPR"/>
    <property type="match status" value="1"/>
</dbReference>
<feature type="repeat" description="PPR" evidence="2">
    <location>
        <begin position="165"/>
        <end position="199"/>
    </location>
</feature>
<dbReference type="Pfam" id="PF14432">
    <property type="entry name" value="DYW_deaminase"/>
    <property type="match status" value="1"/>
</dbReference>
<dbReference type="InterPro" id="IPR011990">
    <property type="entry name" value="TPR-like_helical_dom_sf"/>
</dbReference>
<gene>
    <name evidence="4" type="ORF">GIB67_032972</name>
</gene>
<dbReference type="GO" id="GO:0003723">
    <property type="term" value="F:RNA binding"/>
    <property type="evidence" value="ECO:0007669"/>
    <property type="project" value="InterPro"/>
</dbReference>
<dbReference type="EMBL" id="JACGCM010001183">
    <property type="protein sequence ID" value="KAF6159888.1"/>
    <property type="molecule type" value="Genomic_DNA"/>
</dbReference>
<feature type="repeat" description="PPR" evidence="2">
    <location>
        <begin position="266"/>
        <end position="300"/>
    </location>
</feature>
<dbReference type="PROSITE" id="PS51375">
    <property type="entry name" value="PPR"/>
    <property type="match status" value="3"/>
</dbReference>
<dbReference type="GO" id="GO:0009451">
    <property type="term" value="P:RNA modification"/>
    <property type="evidence" value="ECO:0007669"/>
    <property type="project" value="InterPro"/>
</dbReference>
<dbReference type="Proteomes" id="UP000541444">
    <property type="component" value="Unassembled WGS sequence"/>
</dbReference>
<organism evidence="4 5">
    <name type="scientific">Kingdonia uniflora</name>
    <dbReference type="NCBI Taxonomy" id="39325"/>
    <lineage>
        <taxon>Eukaryota</taxon>
        <taxon>Viridiplantae</taxon>
        <taxon>Streptophyta</taxon>
        <taxon>Embryophyta</taxon>
        <taxon>Tracheophyta</taxon>
        <taxon>Spermatophyta</taxon>
        <taxon>Magnoliopsida</taxon>
        <taxon>Ranunculales</taxon>
        <taxon>Circaeasteraceae</taxon>
        <taxon>Kingdonia</taxon>
    </lineage>
</organism>
<keyword evidence="1" id="KW-0677">Repeat</keyword>
<evidence type="ECO:0000259" key="3">
    <source>
        <dbReference type="Pfam" id="PF14432"/>
    </source>
</evidence>
<dbReference type="AlphaFoldDB" id="A0A7J7MYX7"/>
<dbReference type="Gene3D" id="1.25.40.10">
    <property type="entry name" value="Tetratricopeptide repeat domain"/>
    <property type="match status" value="3"/>
</dbReference>
<dbReference type="InterPro" id="IPR046960">
    <property type="entry name" value="PPR_At4g14850-like_plant"/>
</dbReference>
<dbReference type="PANTHER" id="PTHR47926:SF511">
    <property type="entry name" value="PENTATRICOPEPTIDE REPEAT-CONTAINING PROTEIN"/>
    <property type="match status" value="1"/>
</dbReference>
<dbReference type="Pfam" id="PF01535">
    <property type="entry name" value="PPR"/>
    <property type="match status" value="3"/>
</dbReference>
<evidence type="ECO:0000313" key="4">
    <source>
        <dbReference type="EMBL" id="KAF6159888.1"/>
    </source>
</evidence>
<dbReference type="OrthoDB" id="743409at2759"/>
<dbReference type="InterPro" id="IPR032867">
    <property type="entry name" value="DYW_dom"/>
</dbReference>
<dbReference type="PANTHER" id="PTHR47926">
    <property type="entry name" value="PENTATRICOPEPTIDE REPEAT-CONTAINING PROTEIN"/>
    <property type="match status" value="1"/>
</dbReference>
<feature type="domain" description="DYW" evidence="3">
    <location>
        <begin position="580"/>
        <end position="667"/>
    </location>
</feature>
<evidence type="ECO:0000256" key="2">
    <source>
        <dbReference type="PROSITE-ProRule" id="PRU00708"/>
    </source>
</evidence>
<proteinExistence type="predicted"/>
<keyword evidence="5" id="KW-1185">Reference proteome</keyword>
<dbReference type="Pfam" id="PF20431">
    <property type="entry name" value="E_motif"/>
    <property type="match status" value="1"/>
</dbReference>
<evidence type="ECO:0000313" key="5">
    <source>
        <dbReference type="Proteomes" id="UP000541444"/>
    </source>
</evidence>
<evidence type="ECO:0000256" key="1">
    <source>
        <dbReference type="ARBA" id="ARBA00022737"/>
    </source>
</evidence>
<protein>
    <recommendedName>
        <fullName evidence="3">DYW domain-containing protein</fullName>
    </recommendedName>
</protein>
<feature type="repeat" description="PPR" evidence="2">
    <location>
        <begin position="367"/>
        <end position="401"/>
    </location>
</feature>
<dbReference type="Pfam" id="PF13041">
    <property type="entry name" value="PPR_2"/>
    <property type="match status" value="1"/>
</dbReference>
<accession>A0A7J7MYX7</accession>
<dbReference type="FunFam" id="1.25.40.10:FF:000090">
    <property type="entry name" value="Pentatricopeptide repeat-containing protein, chloroplastic"/>
    <property type="match status" value="1"/>
</dbReference>
<dbReference type="FunFam" id="1.25.40.10:FF:000344">
    <property type="entry name" value="Pentatricopeptide repeat-containing protein"/>
    <property type="match status" value="1"/>
</dbReference>
<dbReference type="GO" id="GO:0008270">
    <property type="term" value="F:zinc ion binding"/>
    <property type="evidence" value="ECO:0007669"/>
    <property type="project" value="InterPro"/>
</dbReference>
<name>A0A7J7MYX7_9MAGN</name>
<sequence length="667" mass="75537">MAVAIVVQSVPFLRCLSQTQNPITTNYDRQPRRQARLSIPNSKYPQSPTTTRQVLEEIPHSIKTIAWNNLIQTHISNNDVYGVMVIYQQMLLRGVRPDKHTLPRILTASSRLSGSKFYGKQIHGHIFKFGLCSDQYVLTALMTMYATHDGVDVARVLFEQSSNKNAVSWTLLVKLCTKEDKHILAIRTFKQMVDLGVEVDAIALVTILEACAGLNSLQQGKKVHEIARKFGLESDVLVANSLIKMYLECKSLKDSRMVFDQLPSKDVISWTSIICGYVNNGEINEGLKLFRLMNAEGIKPDSFTISGILPACGRIAAQKHGKEIHTYMYRNGVDSSIAVQNSLTNMYVKSGSLESAVKFFVRMKKKDKFSLTIMILGYSLHGRGELGVELFREMENLGSKVDDAMYAALLHACNTSRMVEEGRSYFRCIRAPMLEHFTLMVSLLARAGLFGEAKAFVDTWQIEMHPEVHRALLHGCRIHRDRKMAKRIIELLTEMEPLNAENYVLLSNLYASHAKWDLVEKMGETIGDMGLRPNKAYSWIEVRNKVHVFGVGDVSHPRSEMIYYELQGLMKKMKEEEEFVFDTDFSLHDVDEERECTPIGHSEMLAISFGLISGKGAIYVTKNLRVCRNCHSSAKVISKIVGREIVLKDPNLFHHFKDGFCSCGDFW</sequence>
<dbReference type="InterPro" id="IPR002885">
    <property type="entry name" value="PPR_rpt"/>
</dbReference>
<comment type="caution">
    <text evidence="4">The sequence shown here is derived from an EMBL/GenBank/DDBJ whole genome shotgun (WGS) entry which is preliminary data.</text>
</comment>
<dbReference type="InterPro" id="IPR046848">
    <property type="entry name" value="E_motif"/>
</dbReference>